<reference evidence="5 6" key="1">
    <citation type="journal article" date="2016" name="Nat. Commun.">
        <title>Thousands of microbial genomes shed light on interconnected biogeochemical processes in an aquifer system.</title>
        <authorList>
            <person name="Anantharaman K."/>
            <person name="Brown C.T."/>
            <person name="Hug L.A."/>
            <person name="Sharon I."/>
            <person name="Castelle C.J."/>
            <person name="Probst A.J."/>
            <person name="Thomas B.C."/>
            <person name="Singh A."/>
            <person name="Wilkins M.J."/>
            <person name="Karaoz U."/>
            <person name="Brodie E.L."/>
            <person name="Williams K.H."/>
            <person name="Hubbard S.S."/>
            <person name="Banfield J.F."/>
        </authorList>
    </citation>
    <scope>NUCLEOTIDE SEQUENCE [LARGE SCALE GENOMIC DNA]</scope>
</reference>
<dbReference type="GO" id="GO:0012506">
    <property type="term" value="C:vesicle membrane"/>
    <property type="evidence" value="ECO:0007669"/>
    <property type="project" value="InterPro"/>
</dbReference>
<dbReference type="InterPro" id="IPR000638">
    <property type="entry name" value="Gas-vesicle_GvpA-like"/>
</dbReference>
<sequence>MNPTREAHATLVDLLDRILDKGLIINADIIISVAGIPLIGVNLRAALAGMETMLKYGVMQAWDEKSRAWESEHRKKNVLSLVEGEEIALKMYGSYYYSKGIYHTWRPGYFYLTNQRLLLYRQDFEEITFQISLEEIKTLAIREEAYLVKGKKKQVLYLIDKQEQVHQLNAVEIDQLKDAIEQKLVTLGLSDFCHLISD</sequence>
<organism evidence="5 6">
    <name type="scientific">Candidatus Sediminicultor quintus</name>
    <dbReference type="NCBI Taxonomy" id="1797291"/>
    <lineage>
        <taxon>Bacteria</taxon>
        <taxon>Pseudomonadati</taxon>
        <taxon>Atribacterota</taxon>
        <taxon>Candidatus Phoenicimicrobiia</taxon>
        <taxon>Candidatus Pheonicimicrobiales</taxon>
        <taxon>Candidatus Phoenicimicrobiaceae</taxon>
        <taxon>Candidatus Sediminicultor</taxon>
    </lineage>
</organism>
<name>A0A1F5A4Y5_9BACT</name>
<comment type="subcellular location">
    <subcellularLocation>
        <location evidence="2">Gas vesicle</location>
    </subcellularLocation>
</comment>
<feature type="transmembrane region" description="Helical" evidence="4">
    <location>
        <begin position="23"/>
        <end position="43"/>
    </location>
</feature>
<dbReference type="PROSITE" id="PS00669">
    <property type="entry name" value="GAS_VESICLE_A_2"/>
    <property type="match status" value="1"/>
</dbReference>
<dbReference type="Proteomes" id="UP000177701">
    <property type="component" value="Unassembled WGS sequence"/>
</dbReference>
<dbReference type="InterPro" id="IPR050530">
    <property type="entry name" value="GvpA"/>
</dbReference>
<dbReference type="InterPro" id="IPR018493">
    <property type="entry name" value="GvpA-like_CS"/>
</dbReference>
<keyword evidence="4" id="KW-0812">Transmembrane</keyword>
<dbReference type="AlphaFoldDB" id="A0A1F5A4Y5"/>
<proteinExistence type="inferred from homology"/>
<dbReference type="EMBL" id="MEYH01000105">
    <property type="protein sequence ID" value="OGD13620.1"/>
    <property type="molecule type" value="Genomic_DNA"/>
</dbReference>
<dbReference type="STRING" id="1797291.A2V47_06470"/>
<protein>
    <submittedName>
        <fullName evidence="5">Uncharacterized protein</fullName>
    </submittedName>
</protein>
<keyword evidence="4" id="KW-0472">Membrane</keyword>
<comment type="caution">
    <text evidence="5">The sequence shown here is derived from an EMBL/GenBank/DDBJ whole genome shotgun (WGS) entry which is preliminary data.</text>
</comment>
<keyword evidence="4" id="KW-1133">Transmembrane helix</keyword>
<evidence type="ECO:0000313" key="6">
    <source>
        <dbReference type="Proteomes" id="UP000177701"/>
    </source>
</evidence>
<gene>
    <name evidence="5" type="ORF">A2V47_06470</name>
</gene>
<evidence type="ECO:0000256" key="2">
    <source>
        <dbReference type="ARBA" id="ARBA00035108"/>
    </source>
</evidence>
<evidence type="ECO:0000256" key="1">
    <source>
        <dbReference type="ARBA" id="ARBA00022987"/>
    </source>
</evidence>
<keyword evidence="1" id="KW-0304">Gas vesicle</keyword>
<dbReference type="GO" id="GO:0005198">
    <property type="term" value="F:structural molecule activity"/>
    <property type="evidence" value="ECO:0007669"/>
    <property type="project" value="InterPro"/>
</dbReference>
<evidence type="ECO:0000256" key="3">
    <source>
        <dbReference type="ARBA" id="ARBA00035646"/>
    </source>
</evidence>
<dbReference type="PANTHER" id="PTHR35344:SF4">
    <property type="entry name" value="GAS VESICLE PROTEIN A1"/>
    <property type="match status" value="1"/>
</dbReference>
<dbReference type="PROSITE" id="PS00234">
    <property type="entry name" value="GAS_VESICLE_A_1"/>
    <property type="match status" value="1"/>
</dbReference>
<accession>A0A1F5A4Y5</accession>
<evidence type="ECO:0000256" key="4">
    <source>
        <dbReference type="SAM" id="Phobius"/>
    </source>
</evidence>
<dbReference type="Pfam" id="PF00741">
    <property type="entry name" value="Gas_vesicle"/>
    <property type="match status" value="1"/>
</dbReference>
<dbReference type="GO" id="GO:0031411">
    <property type="term" value="C:gas vesicle"/>
    <property type="evidence" value="ECO:0007669"/>
    <property type="project" value="UniProtKB-SubCell"/>
</dbReference>
<comment type="similarity">
    <text evidence="3">Belongs to the gas vesicle GvpA family.</text>
</comment>
<evidence type="ECO:0000313" key="5">
    <source>
        <dbReference type="EMBL" id="OGD13620.1"/>
    </source>
</evidence>
<dbReference type="PANTHER" id="PTHR35344">
    <property type="entry name" value="GAS VESICLE STRUCTURAL PROTEIN 2-RELATED"/>
    <property type="match status" value="1"/>
</dbReference>